<protein>
    <submittedName>
        <fullName evidence="2">Uncharacterized protein</fullName>
    </submittedName>
</protein>
<dbReference type="Gene3D" id="2.40.10.10">
    <property type="entry name" value="Trypsin-like serine proteases"/>
    <property type="match status" value="1"/>
</dbReference>
<keyword evidence="1" id="KW-0732">Signal</keyword>
<dbReference type="EMBL" id="CP036402">
    <property type="protein sequence ID" value="QBI20140.1"/>
    <property type="molecule type" value="Genomic_DNA"/>
</dbReference>
<dbReference type="Proteomes" id="UP000291469">
    <property type="component" value="Chromosome"/>
</dbReference>
<dbReference type="InterPro" id="IPR043504">
    <property type="entry name" value="Peptidase_S1_PA_chymotrypsin"/>
</dbReference>
<dbReference type="KEGG" id="erz:ER308_11580"/>
<evidence type="ECO:0000256" key="1">
    <source>
        <dbReference type="SAM" id="SignalP"/>
    </source>
</evidence>
<dbReference type="AlphaFoldDB" id="A0A411YFY4"/>
<dbReference type="RefSeq" id="WP_131155137.1">
    <property type="nucleotide sequence ID" value="NZ_CP036402.1"/>
</dbReference>
<keyword evidence="3" id="KW-1185">Reference proteome</keyword>
<sequence length="352" mass="38687">MQEVPRPRVSRILTRRRTLLISAASLLLVAGNVPAASSAEPDEDHRDNHGPEVDDLMEEFGHSLGEAQHVLERQAVRYEIAEALAEALDDRLVGLWVDHGQERDLKVGVVDDGAEVQAQVEAVFEGDSEFAPYQDDVALVSQEHESETLMEAYDLASERLPQIEEELRTQATLAYRPSDNIIRLGVDSPDARAQRVVEDVLGSWSRHFVLEEREPEAESCSREDCTGHDLRGGLASEPGCTLGFSASNGSNRRYMMSAGHCFDQGDWVGHSGTTVGGVPNAGNASVNGPRVDAARIDIGAAWGQTNTPHIYDSPTTRYISVDRVMSSTMVRESWCDEPGNRVASRQVPYRTH</sequence>
<feature type="chain" id="PRO_5019319602" evidence="1">
    <location>
        <begin position="36"/>
        <end position="352"/>
    </location>
</feature>
<evidence type="ECO:0000313" key="3">
    <source>
        <dbReference type="Proteomes" id="UP000291469"/>
    </source>
</evidence>
<reference evidence="2 3" key="1">
    <citation type="submission" date="2019-01" db="EMBL/GenBank/DDBJ databases">
        <title>Egibacter rhizosphaerae EGI 80759T.</title>
        <authorList>
            <person name="Chen D.-D."/>
            <person name="Tian Y."/>
            <person name="Jiao J.-Y."/>
            <person name="Zhang X.-T."/>
            <person name="Zhang Y.-G."/>
            <person name="Zhang Y."/>
            <person name="Xiao M."/>
            <person name="Shu W.-S."/>
            <person name="Li W.-J."/>
        </authorList>
    </citation>
    <scope>NUCLEOTIDE SEQUENCE [LARGE SCALE GENOMIC DNA]</scope>
    <source>
        <strain evidence="2 3">EGI 80759</strain>
    </source>
</reference>
<feature type="signal peptide" evidence="1">
    <location>
        <begin position="1"/>
        <end position="35"/>
    </location>
</feature>
<dbReference type="OrthoDB" id="8781117at2"/>
<dbReference type="SUPFAM" id="SSF50494">
    <property type="entry name" value="Trypsin-like serine proteases"/>
    <property type="match status" value="1"/>
</dbReference>
<organism evidence="2 3">
    <name type="scientific">Egibacter rhizosphaerae</name>
    <dbReference type="NCBI Taxonomy" id="1670831"/>
    <lineage>
        <taxon>Bacteria</taxon>
        <taxon>Bacillati</taxon>
        <taxon>Actinomycetota</taxon>
        <taxon>Nitriliruptoria</taxon>
        <taxon>Egibacterales</taxon>
        <taxon>Egibacteraceae</taxon>
        <taxon>Egibacter</taxon>
    </lineage>
</organism>
<accession>A0A411YFY4</accession>
<gene>
    <name evidence="2" type="ORF">ER308_11580</name>
</gene>
<proteinExistence type="predicted"/>
<dbReference type="InterPro" id="IPR009003">
    <property type="entry name" value="Peptidase_S1_PA"/>
</dbReference>
<evidence type="ECO:0000313" key="2">
    <source>
        <dbReference type="EMBL" id="QBI20140.1"/>
    </source>
</evidence>
<name>A0A411YFY4_9ACTN</name>